<dbReference type="SUPFAM" id="SSF55811">
    <property type="entry name" value="Nudix"/>
    <property type="match status" value="1"/>
</dbReference>
<dbReference type="Gene3D" id="3.90.79.10">
    <property type="entry name" value="Nucleoside Triphosphate Pyrophosphohydrolase"/>
    <property type="match status" value="1"/>
</dbReference>
<feature type="domain" description="Nudix hydrolase" evidence="1">
    <location>
        <begin position="28"/>
        <end position="164"/>
    </location>
</feature>
<evidence type="ECO:0000259" key="1">
    <source>
        <dbReference type="PROSITE" id="PS51462"/>
    </source>
</evidence>
<dbReference type="RefSeq" id="WP_206935692.1">
    <property type="nucleotide sequence ID" value="NZ_JAEKJY010000006.1"/>
</dbReference>
<dbReference type="PANTHER" id="PTHR10885">
    <property type="entry name" value="ISOPENTENYL-DIPHOSPHATE DELTA-ISOMERASE"/>
    <property type="match status" value="1"/>
</dbReference>
<evidence type="ECO:0000313" key="2">
    <source>
        <dbReference type="EMBL" id="MBN8237016.1"/>
    </source>
</evidence>
<dbReference type="EMBL" id="JAEKJY010000006">
    <property type="protein sequence ID" value="MBN8237016.1"/>
    <property type="molecule type" value="Genomic_DNA"/>
</dbReference>
<dbReference type="PANTHER" id="PTHR10885:SF0">
    <property type="entry name" value="ISOPENTENYL-DIPHOSPHATE DELTA-ISOMERASE"/>
    <property type="match status" value="1"/>
</dbReference>
<comment type="caution">
    <text evidence="2">The sequence shown here is derived from an EMBL/GenBank/DDBJ whole genome shotgun (WGS) entry which is preliminary data.</text>
</comment>
<name>A0ABS3E0B7_9BACI</name>
<gene>
    <name evidence="2" type="ORF">JF544_17300</name>
</gene>
<dbReference type="InterPro" id="IPR015797">
    <property type="entry name" value="NUDIX_hydrolase-like_dom_sf"/>
</dbReference>
<organism evidence="2 3">
    <name type="scientific">Halobacillus kuroshimensis</name>
    <dbReference type="NCBI Taxonomy" id="302481"/>
    <lineage>
        <taxon>Bacteria</taxon>
        <taxon>Bacillati</taxon>
        <taxon>Bacillota</taxon>
        <taxon>Bacilli</taxon>
        <taxon>Bacillales</taxon>
        <taxon>Bacillaceae</taxon>
        <taxon>Halobacillus</taxon>
    </lineage>
</organism>
<accession>A0ABS3E0B7</accession>
<reference evidence="2 3" key="1">
    <citation type="submission" date="2020-12" db="EMBL/GenBank/DDBJ databases">
        <title>Oil enriched cultivation method for isolating marine PHA-producing bacteria.</title>
        <authorList>
            <person name="Zheng W."/>
            <person name="Yu S."/>
            <person name="Huang Y."/>
        </authorList>
    </citation>
    <scope>NUCLEOTIDE SEQUENCE [LARGE SCALE GENOMIC DNA]</scope>
    <source>
        <strain evidence="2 3">SY-2-6</strain>
    </source>
</reference>
<dbReference type="CDD" id="cd04692">
    <property type="entry name" value="NUDIX_Hydrolase"/>
    <property type="match status" value="1"/>
</dbReference>
<dbReference type="Pfam" id="PF00293">
    <property type="entry name" value="NUDIX"/>
    <property type="match status" value="1"/>
</dbReference>
<dbReference type="Proteomes" id="UP000663970">
    <property type="component" value="Unassembled WGS sequence"/>
</dbReference>
<dbReference type="PROSITE" id="PS51462">
    <property type="entry name" value="NUDIX"/>
    <property type="match status" value="1"/>
</dbReference>
<dbReference type="InterPro" id="IPR000086">
    <property type="entry name" value="NUDIX_hydrolase_dom"/>
</dbReference>
<proteinExistence type="predicted"/>
<keyword evidence="3" id="KW-1185">Reference proteome</keyword>
<evidence type="ECO:0000313" key="3">
    <source>
        <dbReference type="Proteomes" id="UP000663970"/>
    </source>
</evidence>
<sequence>MEELLDIFNEKEEKKGVKARGDVHRDGDWHETFHCWFVKKIDSKWHVLLQKRAFDKEDYPGLYDITAAGHLEAGEGLIEGGLREIQEELGLSLERSALTPAGYVKEELIGKDKVDREICRLFFYHWPGGDLPVGVEVADVLAIPLDQLSSLMTGDREVAAGVSICTGEKERMKAESFVPHTPAYQSHLLKALSEYVEKL</sequence>
<protein>
    <submittedName>
        <fullName evidence="2">NUDIX domain-containing protein</fullName>
    </submittedName>
</protein>